<dbReference type="SUPFAM" id="SSF53756">
    <property type="entry name" value="UDP-Glycosyltransferase/glycogen phosphorylase"/>
    <property type="match status" value="1"/>
</dbReference>
<dbReference type="CDD" id="cd03801">
    <property type="entry name" value="GT4_PimA-like"/>
    <property type="match status" value="1"/>
</dbReference>
<evidence type="ECO:0000313" key="4">
    <source>
        <dbReference type="Proteomes" id="UP000034956"/>
    </source>
</evidence>
<sequence length="362" mass="41287">MLNSKKAIDCVFVLSPGKYVGGAEHYVQNLAHELYVAHNTSVIIAVSHNREFYLRCKSTEIPVLYLGDTLKEASLAFSRVLNDLEIKTVISNGYHSSYLLFLSRCRNLFRKGQCRFIDIKHGWITTNFSERLKTFLDKLIVGSYNLVVLVEPSMRKRLWWVGEKKLRFIPSGVEIKRRVMGQRRRNLPFKILLIGRLSEEKRFGLVLKALAGLKEKEWRLVIVGDGLEEDRLKRIVFEEKLNDHVHFAGYQHDVKLFYRSTNLLVISSVSEGCPLVALEAMAHGVLVLSTDVGYMPTLLGGQRGFLVDVNIAPGNLSLKVKKIILLDEGTTKQMRQGAWDYVNRHHSLSKNAEIFKSLIFGL</sequence>
<comment type="caution">
    <text evidence="3">The sequence shown here is derived from an EMBL/GenBank/DDBJ whole genome shotgun (WGS) entry which is preliminary data.</text>
</comment>
<feature type="domain" description="Glycosyltransferase subfamily 4-like N-terminal" evidence="2">
    <location>
        <begin position="20"/>
        <end position="177"/>
    </location>
</feature>
<reference evidence="3 4" key="1">
    <citation type="journal article" date="2015" name="Nature">
        <title>rRNA introns, odd ribosomes, and small enigmatic genomes across a large radiation of phyla.</title>
        <authorList>
            <person name="Brown C.T."/>
            <person name="Hug L.A."/>
            <person name="Thomas B.C."/>
            <person name="Sharon I."/>
            <person name="Castelle C.J."/>
            <person name="Singh A."/>
            <person name="Wilkins M.J."/>
            <person name="Williams K.H."/>
            <person name="Banfield J.F."/>
        </authorList>
    </citation>
    <scope>NUCLEOTIDE SEQUENCE [LARGE SCALE GENOMIC DNA]</scope>
</reference>
<dbReference type="Gene3D" id="3.40.50.2000">
    <property type="entry name" value="Glycogen Phosphorylase B"/>
    <property type="match status" value="2"/>
</dbReference>
<dbReference type="Pfam" id="PF00534">
    <property type="entry name" value="Glycos_transf_1"/>
    <property type="match status" value="1"/>
</dbReference>
<dbReference type="PANTHER" id="PTHR12526">
    <property type="entry name" value="GLYCOSYLTRANSFERASE"/>
    <property type="match status" value="1"/>
</dbReference>
<dbReference type="AlphaFoldDB" id="A0A0G1U9U3"/>
<dbReference type="InterPro" id="IPR028098">
    <property type="entry name" value="Glyco_trans_4-like_N"/>
</dbReference>
<dbReference type="GO" id="GO:0016757">
    <property type="term" value="F:glycosyltransferase activity"/>
    <property type="evidence" value="ECO:0007669"/>
    <property type="project" value="InterPro"/>
</dbReference>
<accession>A0A0G1U9U3</accession>
<evidence type="ECO:0000259" key="1">
    <source>
        <dbReference type="Pfam" id="PF00534"/>
    </source>
</evidence>
<keyword evidence="3" id="KW-0808">Transferase</keyword>
<name>A0A0G1U9U3_9BACT</name>
<evidence type="ECO:0000259" key="2">
    <source>
        <dbReference type="Pfam" id="PF13439"/>
    </source>
</evidence>
<protein>
    <submittedName>
        <fullName evidence="3">Glycosyltransferase</fullName>
    </submittedName>
</protein>
<organism evidence="3 4">
    <name type="scientific">Candidatus Jorgensenbacteria bacterium GW2011_GWA1_48_11</name>
    <dbReference type="NCBI Taxonomy" id="1618660"/>
    <lineage>
        <taxon>Bacteria</taxon>
        <taxon>Candidatus Joergenseniibacteriota</taxon>
    </lineage>
</organism>
<dbReference type="EMBL" id="LCPF01000005">
    <property type="protein sequence ID" value="KKU90941.1"/>
    <property type="molecule type" value="Genomic_DNA"/>
</dbReference>
<dbReference type="InterPro" id="IPR001296">
    <property type="entry name" value="Glyco_trans_1"/>
</dbReference>
<dbReference type="Pfam" id="PF13439">
    <property type="entry name" value="Glyco_transf_4"/>
    <property type="match status" value="1"/>
</dbReference>
<gene>
    <name evidence="3" type="ORF">UY23_C0005G0037</name>
</gene>
<dbReference type="PANTHER" id="PTHR12526:SF625">
    <property type="entry name" value="PHOSPHATIDYLINOSITOL GLYCAN-CLASS A"/>
    <property type="match status" value="1"/>
</dbReference>
<evidence type="ECO:0000313" key="3">
    <source>
        <dbReference type="EMBL" id="KKU90941.1"/>
    </source>
</evidence>
<dbReference type="Proteomes" id="UP000034956">
    <property type="component" value="Unassembled WGS sequence"/>
</dbReference>
<feature type="domain" description="Glycosyl transferase family 1" evidence="1">
    <location>
        <begin position="188"/>
        <end position="335"/>
    </location>
</feature>
<proteinExistence type="predicted"/>